<evidence type="ECO:0000313" key="4">
    <source>
        <dbReference type="Proteomes" id="UP000002195"/>
    </source>
</evidence>
<protein>
    <recommendedName>
        <fullName evidence="5">Transmembrane protein</fullName>
    </recommendedName>
</protein>
<feature type="region of interest" description="Disordered" evidence="1">
    <location>
        <begin position="169"/>
        <end position="199"/>
    </location>
</feature>
<dbReference type="RefSeq" id="XP_646102.1">
    <property type="nucleotide sequence ID" value="XM_641010.1"/>
</dbReference>
<proteinExistence type="predicted"/>
<gene>
    <name evidence="3" type="ORF">DDB_G0270890</name>
</gene>
<dbReference type="eggNOG" id="ENOG502RINI">
    <property type="taxonomic scope" value="Eukaryota"/>
</dbReference>
<keyword evidence="2" id="KW-0472">Membrane</keyword>
<name>Q55DM9_DICDI</name>
<keyword evidence="4" id="KW-1185">Reference proteome</keyword>
<keyword evidence="2" id="KW-0812">Transmembrane</keyword>
<evidence type="ECO:0000256" key="1">
    <source>
        <dbReference type="SAM" id="MobiDB-lite"/>
    </source>
</evidence>
<dbReference type="KEGG" id="ddi:DDB_G0270890"/>
<comment type="caution">
    <text evidence="3">The sequence shown here is derived from an EMBL/GenBank/DDBJ whole genome shotgun (WGS) entry which is preliminary data.</text>
</comment>
<dbReference type="AlphaFoldDB" id="Q55DM9"/>
<keyword evidence="2" id="KW-1133">Transmembrane helix</keyword>
<dbReference type="Proteomes" id="UP000002195">
    <property type="component" value="Unassembled WGS sequence"/>
</dbReference>
<feature type="transmembrane region" description="Helical" evidence="2">
    <location>
        <begin position="78"/>
        <end position="99"/>
    </location>
</feature>
<evidence type="ECO:0008006" key="5">
    <source>
        <dbReference type="Google" id="ProtNLM"/>
    </source>
</evidence>
<dbReference type="EMBL" id="AAFI02000005">
    <property type="protein sequence ID" value="EAL72795.1"/>
    <property type="molecule type" value="Genomic_DNA"/>
</dbReference>
<evidence type="ECO:0000256" key="2">
    <source>
        <dbReference type="SAM" id="Phobius"/>
    </source>
</evidence>
<accession>Q55DM9</accession>
<reference evidence="3 4" key="1">
    <citation type="journal article" date="2005" name="Nature">
        <title>The genome of the social amoeba Dictyostelium discoideum.</title>
        <authorList>
            <consortium name="The Dictyostelium discoideum Sequencing Consortium"/>
            <person name="Eichinger L."/>
            <person name="Pachebat J.A."/>
            <person name="Glockner G."/>
            <person name="Rajandream M.A."/>
            <person name="Sucgang R."/>
            <person name="Berriman M."/>
            <person name="Song J."/>
            <person name="Olsen R."/>
            <person name="Szafranski K."/>
            <person name="Xu Q."/>
            <person name="Tunggal B."/>
            <person name="Kummerfeld S."/>
            <person name="Madera M."/>
            <person name="Konfortov B.A."/>
            <person name="Rivero F."/>
            <person name="Bankier A.T."/>
            <person name="Lehmann R."/>
            <person name="Hamlin N."/>
            <person name="Davies R."/>
            <person name="Gaudet P."/>
            <person name="Fey P."/>
            <person name="Pilcher K."/>
            <person name="Chen G."/>
            <person name="Saunders D."/>
            <person name="Sodergren E."/>
            <person name="Davis P."/>
            <person name="Kerhornou A."/>
            <person name="Nie X."/>
            <person name="Hall N."/>
            <person name="Anjard C."/>
            <person name="Hemphill L."/>
            <person name="Bason N."/>
            <person name="Farbrother P."/>
            <person name="Desany B."/>
            <person name="Just E."/>
            <person name="Morio T."/>
            <person name="Rost R."/>
            <person name="Churcher C."/>
            <person name="Cooper J."/>
            <person name="Haydock S."/>
            <person name="van Driessche N."/>
            <person name="Cronin A."/>
            <person name="Goodhead I."/>
            <person name="Muzny D."/>
            <person name="Mourier T."/>
            <person name="Pain A."/>
            <person name="Lu M."/>
            <person name="Harper D."/>
            <person name="Lindsay R."/>
            <person name="Hauser H."/>
            <person name="James K."/>
            <person name="Quiles M."/>
            <person name="Madan Babu M."/>
            <person name="Saito T."/>
            <person name="Buchrieser C."/>
            <person name="Wardroper A."/>
            <person name="Felder M."/>
            <person name="Thangavelu M."/>
            <person name="Johnson D."/>
            <person name="Knights A."/>
            <person name="Loulseged H."/>
            <person name="Mungall K."/>
            <person name="Oliver K."/>
            <person name="Price C."/>
            <person name="Quail M.A."/>
            <person name="Urushihara H."/>
            <person name="Hernandez J."/>
            <person name="Rabbinowitsch E."/>
            <person name="Steffen D."/>
            <person name="Sanders M."/>
            <person name="Ma J."/>
            <person name="Kohara Y."/>
            <person name="Sharp S."/>
            <person name="Simmonds M."/>
            <person name="Spiegler S."/>
            <person name="Tivey A."/>
            <person name="Sugano S."/>
            <person name="White B."/>
            <person name="Walker D."/>
            <person name="Woodward J."/>
            <person name="Winckler T."/>
            <person name="Tanaka Y."/>
            <person name="Shaulsky G."/>
            <person name="Schleicher M."/>
            <person name="Weinstock G."/>
            <person name="Rosenthal A."/>
            <person name="Cox E.C."/>
            <person name="Chisholm R.L."/>
            <person name="Gibbs R."/>
            <person name="Loomis W.F."/>
            <person name="Platzer M."/>
            <person name="Kay R.R."/>
            <person name="Williams J."/>
            <person name="Dear P.H."/>
            <person name="Noegel A.A."/>
            <person name="Barrell B."/>
            <person name="Kuspa A."/>
        </authorList>
    </citation>
    <scope>NUCLEOTIDE SEQUENCE [LARGE SCALE GENOMIC DNA]</scope>
    <source>
        <strain evidence="3 4">AX4</strain>
    </source>
</reference>
<dbReference type="dictyBase" id="DDB_G0270890"/>
<feature type="transmembrane region" description="Helical" evidence="2">
    <location>
        <begin position="105"/>
        <end position="123"/>
    </location>
</feature>
<organism evidence="3 4">
    <name type="scientific">Dictyostelium discoideum</name>
    <name type="common">Social amoeba</name>
    <dbReference type="NCBI Taxonomy" id="44689"/>
    <lineage>
        <taxon>Eukaryota</taxon>
        <taxon>Amoebozoa</taxon>
        <taxon>Evosea</taxon>
        <taxon>Eumycetozoa</taxon>
        <taxon>Dictyostelia</taxon>
        <taxon>Dictyosteliales</taxon>
        <taxon>Dictyosteliaceae</taxon>
        <taxon>Dictyostelium</taxon>
    </lineage>
</organism>
<dbReference type="GeneID" id="8617052"/>
<sequence>MYNNKLNGSTSNLIENDIEISNNNNCIRNSIILKKHIIRNKFDNSIFPNQLNGIINDIDYHQTIESINNFKPKRTKRFNILFSISYIFTLILFFLAYIFFQDDMFFLFFPFSLIFLFICKYVHSIKYVVVRNYVIEQNELVIEYPVSKIVNSAIPENINGANVVGSTSLQNSSTSPFNNQHQEINEQMEQQQPPQQSQQ</sequence>
<dbReference type="VEuPathDB" id="AmoebaDB:DDB_G0270890"/>
<dbReference type="HOGENOM" id="CLU_1374436_0_0_1"/>
<dbReference type="InParanoid" id="Q55DM9"/>
<dbReference type="PaxDb" id="44689-DDB0216667"/>
<feature type="compositionally biased region" description="Low complexity" evidence="1">
    <location>
        <begin position="178"/>
        <end position="199"/>
    </location>
</feature>
<evidence type="ECO:0000313" key="3">
    <source>
        <dbReference type="EMBL" id="EAL72795.1"/>
    </source>
</evidence>